<dbReference type="PROSITE" id="PS51257">
    <property type="entry name" value="PROKAR_LIPOPROTEIN"/>
    <property type="match status" value="1"/>
</dbReference>
<dbReference type="RefSeq" id="XP_013392908.1">
    <property type="nucleotide sequence ID" value="XM_013537454.2"/>
</dbReference>
<evidence type="ECO:0000313" key="4">
    <source>
        <dbReference type="RefSeq" id="XP_013392910.1"/>
    </source>
</evidence>
<reference evidence="3 4" key="1">
    <citation type="submission" date="2023-09" db="UniProtKB">
        <authorList>
            <consortium name="RefSeq"/>
        </authorList>
    </citation>
    <scope>IDENTIFICATION</scope>
    <source>
        <tissue evidence="3 4">Gonads</tissue>
    </source>
</reference>
<keyword evidence="2" id="KW-1185">Reference proteome</keyword>
<name>A0A1S3I3S0_LINAN</name>
<evidence type="ECO:0000313" key="3">
    <source>
        <dbReference type="RefSeq" id="XP_013392908.1"/>
    </source>
</evidence>
<gene>
    <name evidence="3 4" type="primary">LOC106160763</name>
</gene>
<organism evidence="4">
    <name type="scientific">Lingula anatina</name>
    <name type="common">Brachiopod</name>
    <name type="synonym">Lingula unguis</name>
    <dbReference type="NCBI Taxonomy" id="7574"/>
    <lineage>
        <taxon>Eukaryota</taxon>
        <taxon>Metazoa</taxon>
        <taxon>Spiralia</taxon>
        <taxon>Lophotrochozoa</taxon>
        <taxon>Brachiopoda</taxon>
        <taxon>Linguliformea</taxon>
        <taxon>Lingulata</taxon>
        <taxon>Lingulida</taxon>
        <taxon>Linguloidea</taxon>
        <taxon>Lingulidae</taxon>
        <taxon>Lingula</taxon>
    </lineage>
</organism>
<dbReference type="GeneID" id="106160763"/>
<evidence type="ECO:0000256" key="1">
    <source>
        <dbReference type="SAM" id="SignalP"/>
    </source>
</evidence>
<dbReference type="OrthoDB" id="10024657at2759"/>
<dbReference type="AlphaFoldDB" id="A0A1S3I3S0"/>
<dbReference type="RefSeq" id="XP_013392910.1">
    <property type="nucleotide sequence ID" value="XM_013537456.2"/>
</dbReference>
<keyword evidence="1" id="KW-0732">Signal</keyword>
<feature type="signal peptide" evidence="1">
    <location>
        <begin position="1"/>
        <end position="20"/>
    </location>
</feature>
<dbReference type="Proteomes" id="UP000085678">
    <property type="component" value="Unplaced"/>
</dbReference>
<evidence type="ECO:0000313" key="2">
    <source>
        <dbReference type="Proteomes" id="UP000085678"/>
    </source>
</evidence>
<protein>
    <submittedName>
        <fullName evidence="3 4">Uncharacterized protein LOC106160763</fullName>
    </submittedName>
</protein>
<dbReference type="OMA" id="ANIAWED"/>
<feature type="chain" id="PRO_5014545803" evidence="1">
    <location>
        <begin position="21"/>
        <end position="244"/>
    </location>
</feature>
<proteinExistence type="predicted"/>
<sequence length="244" mass="26578">MDRQLSGLCLLVMLFGSCKAESARLDLSKPIVRYTYKCIVDFQGDSYYDLVTRTDGYGSISGLNPSWAISASFTGGSRSTGACARQALAKIDFNAGAGKKLRIDMCFKTPSGKNFNIGDSISNNGYAGDSNHQRNDAEIQNDGTKFLAFSHDDYGSDRTLVDAPDTIQPYSSFSVEIGDNYVGWDNYKVIRSLNSTGLFALNGQADKGPRNPGPNYDIFMGMNRVVHGAYRKGTGLCAVGFKWL</sequence>
<accession>A0A1S3I3S0</accession>
<dbReference type="KEGG" id="lak:106160763"/>